<dbReference type="GO" id="GO:0005682">
    <property type="term" value="C:U5 snRNP"/>
    <property type="evidence" value="ECO:0007669"/>
    <property type="project" value="InterPro"/>
</dbReference>
<sequence length="248" mass="27905">MDDDEEVESSLRKYELGGLQEQTDSESETESGQVENAGQIEAVDGEHDGEPPDTSSGSEDIEPFNLDDEREEGNFQDGAFVRTEKGDAFDSWLDNVDKATIRRARTAKSFQEELACKSTLSEEQALERLGPLLNPAETAMEVIESSEDGTRVEGITIACNALLSSIPNIYDLEREELARLFQSKFGRNFKRKRVADNWKFKWPGQEEVHGPFTAMEMQTWLDHGYFKTGVQVCPADGDEFRDISEVTF</sequence>
<dbReference type="Gene3D" id="3.30.1490.40">
    <property type="match status" value="1"/>
</dbReference>
<feature type="domain" description="GYF" evidence="2">
    <location>
        <begin position="195"/>
        <end position="248"/>
    </location>
</feature>
<evidence type="ECO:0000313" key="3">
    <source>
        <dbReference type="EMBL" id="PRT56556.1"/>
    </source>
</evidence>
<comment type="caution">
    <text evidence="3">The sequence shown here is derived from an EMBL/GenBank/DDBJ whole genome shotgun (WGS) entry which is preliminary data.</text>
</comment>
<proteinExistence type="predicted"/>
<evidence type="ECO:0000256" key="1">
    <source>
        <dbReference type="SAM" id="MobiDB-lite"/>
    </source>
</evidence>
<dbReference type="AlphaFoldDB" id="A0A2T0FNI9"/>
<dbReference type="InterPro" id="IPR003169">
    <property type="entry name" value="GYF"/>
</dbReference>
<dbReference type="PANTHER" id="PTHR13138:SF3">
    <property type="entry name" value="CD2 ANTIGEN CYTOPLASMIC TAIL-BINDING PROTEIN 2"/>
    <property type="match status" value="1"/>
</dbReference>
<evidence type="ECO:0000259" key="2">
    <source>
        <dbReference type="PROSITE" id="PS50829"/>
    </source>
</evidence>
<dbReference type="GeneID" id="36517924"/>
<name>A0A2T0FNI9_9ASCO</name>
<dbReference type="InterPro" id="IPR035445">
    <property type="entry name" value="GYF-like_dom_sf"/>
</dbReference>
<organism evidence="3 4">
    <name type="scientific">Wickerhamiella sorbophila</name>
    <dbReference type="NCBI Taxonomy" id="45607"/>
    <lineage>
        <taxon>Eukaryota</taxon>
        <taxon>Fungi</taxon>
        <taxon>Dikarya</taxon>
        <taxon>Ascomycota</taxon>
        <taxon>Saccharomycotina</taxon>
        <taxon>Dipodascomycetes</taxon>
        <taxon>Dipodascales</taxon>
        <taxon>Trichomonascaceae</taxon>
        <taxon>Wickerhamiella</taxon>
    </lineage>
</organism>
<dbReference type="PROSITE" id="PS50829">
    <property type="entry name" value="GYF"/>
    <property type="match status" value="1"/>
</dbReference>
<dbReference type="Pfam" id="PF02213">
    <property type="entry name" value="GYF"/>
    <property type="match status" value="1"/>
</dbReference>
<feature type="region of interest" description="Disordered" evidence="1">
    <location>
        <begin position="1"/>
        <end position="72"/>
    </location>
</feature>
<feature type="compositionally biased region" description="Acidic residues" evidence="1">
    <location>
        <begin position="59"/>
        <end position="71"/>
    </location>
</feature>
<dbReference type="SMART" id="SM00444">
    <property type="entry name" value="GYF"/>
    <property type="match status" value="1"/>
</dbReference>
<dbReference type="RefSeq" id="XP_024666501.1">
    <property type="nucleotide sequence ID" value="XM_024810733.1"/>
</dbReference>
<keyword evidence="4" id="KW-1185">Reference proteome</keyword>
<dbReference type="EMBL" id="NDIQ01000022">
    <property type="protein sequence ID" value="PRT56556.1"/>
    <property type="molecule type" value="Genomic_DNA"/>
</dbReference>
<dbReference type="Proteomes" id="UP000238350">
    <property type="component" value="Unassembled WGS sequence"/>
</dbReference>
<dbReference type="SUPFAM" id="SSF55277">
    <property type="entry name" value="GYF domain"/>
    <property type="match status" value="1"/>
</dbReference>
<dbReference type="OrthoDB" id="3993261at2759"/>
<dbReference type="PANTHER" id="PTHR13138">
    <property type="entry name" value="PROTEIN LIN1"/>
    <property type="match status" value="1"/>
</dbReference>
<gene>
    <name evidence="3" type="ORF">B9G98_04176</name>
</gene>
<dbReference type="STRING" id="45607.A0A2T0FNI9"/>
<accession>A0A2T0FNI9</accession>
<evidence type="ECO:0000313" key="4">
    <source>
        <dbReference type="Proteomes" id="UP000238350"/>
    </source>
</evidence>
<reference evidence="3 4" key="1">
    <citation type="submission" date="2017-04" db="EMBL/GenBank/DDBJ databases">
        <title>Genome sequencing of [Candida] sorbophila.</title>
        <authorList>
            <person name="Ahn J.O."/>
        </authorList>
    </citation>
    <scope>NUCLEOTIDE SEQUENCE [LARGE SCALE GENOMIC DNA]</scope>
    <source>
        <strain evidence="3 4">DS02</strain>
    </source>
</reference>
<dbReference type="InterPro" id="IPR039905">
    <property type="entry name" value="CD2BP2/Lin1"/>
</dbReference>
<protein>
    <submittedName>
        <fullName evidence="3">CD2 antigen cytoplasmic tail-binding protein 2</fullName>
    </submittedName>
</protein>